<feature type="region of interest" description="Disordered" evidence="4">
    <location>
        <begin position="108"/>
        <end position="127"/>
    </location>
</feature>
<dbReference type="CDD" id="cd09557">
    <property type="entry name" value="SAM_Smaug"/>
    <property type="match status" value="1"/>
</dbReference>
<name>A0A9Q0M2H8_BLOTA</name>
<dbReference type="InterPro" id="IPR037634">
    <property type="entry name" value="Smaug_SAM"/>
</dbReference>
<gene>
    <name evidence="6" type="ORF">RDWZM_008670</name>
</gene>
<comment type="caution">
    <text evidence="6">The sequence shown here is derived from an EMBL/GenBank/DDBJ whole genome shotgun (WGS) entry which is preliminary data.</text>
</comment>
<feature type="compositionally biased region" description="Low complexity" evidence="4">
    <location>
        <begin position="687"/>
        <end position="696"/>
    </location>
</feature>
<dbReference type="SMART" id="SM00454">
    <property type="entry name" value="SAM"/>
    <property type="match status" value="1"/>
</dbReference>
<dbReference type="GO" id="GO:0000289">
    <property type="term" value="P:nuclear-transcribed mRNA poly(A) tail shortening"/>
    <property type="evidence" value="ECO:0007669"/>
    <property type="project" value="TreeGrafter"/>
</dbReference>
<keyword evidence="2" id="KW-0963">Cytoplasm</keyword>
<proteinExistence type="predicted"/>
<dbReference type="GO" id="GO:0030371">
    <property type="term" value="F:translation repressor activity"/>
    <property type="evidence" value="ECO:0007669"/>
    <property type="project" value="InterPro"/>
</dbReference>
<feature type="compositionally biased region" description="Polar residues" evidence="4">
    <location>
        <begin position="149"/>
        <end position="164"/>
    </location>
</feature>
<evidence type="ECO:0000313" key="7">
    <source>
        <dbReference type="Proteomes" id="UP001142055"/>
    </source>
</evidence>
<evidence type="ECO:0000256" key="1">
    <source>
        <dbReference type="ARBA" id="ARBA00004496"/>
    </source>
</evidence>
<accession>A0A9Q0M2H8</accession>
<keyword evidence="7" id="KW-1185">Reference proteome</keyword>
<protein>
    <recommendedName>
        <fullName evidence="5">SAM domain-containing protein</fullName>
    </recommendedName>
</protein>
<comment type="subcellular location">
    <subcellularLocation>
        <location evidence="1">Cytoplasm</location>
    </subcellularLocation>
</comment>
<feature type="region of interest" description="Disordered" evidence="4">
    <location>
        <begin position="139"/>
        <end position="186"/>
    </location>
</feature>
<dbReference type="InterPro" id="IPR013761">
    <property type="entry name" value="SAM/pointed_sf"/>
</dbReference>
<dbReference type="PANTHER" id="PTHR12515:SF5">
    <property type="entry name" value="PROTEIN SMAUG"/>
    <property type="match status" value="1"/>
</dbReference>
<dbReference type="InterPro" id="IPR001660">
    <property type="entry name" value="SAM"/>
</dbReference>
<evidence type="ECO:0000313" key="6">
    <source>
        <dbReference type="EMBL" id="KAJ6217513.1"/>
    </source>
</evidence>
<evidence type="ECO:0000256" key="4">
    <source>
        <dbReference type="SAM" id="MobiDB-lite"/>
    </source>
</evidence>
<dbReference type="Proteomes" id="UP001142055">
    <property type="component" value="Chromosome 3"/>
</dbReference>
<organism evidence="6 7">
    <name type="scientific">Blomia tropicalis</name>
    <name type="common">Mite</name>
    <dbReference type="NCBI Taxonomy" id="40697"/>
    <lineage>
        <taxon>Eukaryota</taxon>
        <taxon>Metazoa</taxon>
        <taxon>Ecdysozoa</taxon>
        <taxon>Arthropoda</taxon>
        <taxon>Chelicerata</taxon>
        <taxon>Arachnida</taxon>
        <taxon>Acari</taxon>
        <taxon>Acariformes</taxon>
        <taxon>Sarcoptiformes</taxon>
        <taxon>Astigmata</taxon>
        <taxon>Glycyphagoidea</taxon>
        <taxon>Echimyopodidae</taxon>
        <taxon>Blomia</taxon>
    </lineage>
</organism>
<dbReference type="Gene3D" id="1.10.150.50">
    <property type="entry name" value="Transcription Factor, Ets-1"/>
    <property type="match status" value="1"/>
</dbReference>
<feature type="region of interest" description="Disordered" evidence="4">
    <location>
        <begin position="678"/>
        <end position="708"/>
    </location>
</feature>
<sequence>MNYSKKTFGSMSTYMYSVSSTATTTTTTMMSMTTTNGTNQHLISTSSQASLYQVPSYQSSSSMNIFSTSQSPTTVATTTTTMTMMPKHSTTAIVARNCHRVNPTNYNQLQQQQQPQSNESIVSRSNSCNEKSINWQSLLNETSSSSSSRTLANNHQTNSINLNRPDSRKDDHSNNVSPPPSVPNQLTIGDAVNIEFSERNNPDAVVAPVSSSSLVSSSLSLLDNVNPSTITTTSTSAVTTTNTTTTTIDREFTLPGMKDVPAWLKLLRLHKYAPYFCRMSYEEMLDLTEDVLEHQNITKGARQKLILSIQKLKARSAVLLGSEHELIDVDCGRYRDHISYSSLSQVLFQIRAFLSTPIRPASFSIVSIDTSTIGVNHHNNGGHNNNNNNNNGGYCSKRSLSSSCSSSWSSFSLCSSMPSSTSVSSSSLSTSLPHVDVNNNNNNNRSMMVNRDPQHGTVWKCWRSLANDNLPDIMTRLIGHVHHILVGKSKKRLKKLKLWQDYFKDFYDKQSIVDTNVNLQEVYNRYSVDGDMEQVSHGHEYDNDEDDDSGLLDFDPSLLNSGPESSNSPSSTPSGTDKDSGLDESVGDSDENGSSNSDDILTHDEEEELFTVMRSILDKCLTHEAFWPHQPLYDQWREQLQCMIDALRNMMNDSAIQLHRTMSPLAARHSPECSFYSDRFSSRSPTQQHLQHSHLNSPHHHHQTRCHSPNGLNKHKMLMMATTATTQPSIMQSKKVSTLGYPKTSLSSNYNGTSTIGGNNRNRLLHNRSTTINHGAMTGVVSATANHGSLANTLDNGTVATATNLSANCTTRNGYQFANSVSLLSPLEEKVNGKSQPFNPHLKSSNVASNVNNITVIPNRSTNLFSTPLNFNSNHSTTSSTFGVGNSPEANLRNLLLQQLITTTTTTPSATSNAIISSC</sequence>
<reference evidence="6" key="1">
    <citation type="submission" date="2022-12" db="EMBL/GenBank/DDBJ databases">
        <title>Genome assemblies of Blomia tropicalis.</title>
        <authorList>
            <person name="Cui Y."/>
        </authorList>
    </citation>
    <scope>NUCLEOTIDE SEQUENCE</scope>
    <source>
        <tissue evidence="6">Adult mites</tissue>
    </source>
</reference>
<feature type="region of interest" description="Disordered" evidence="4">
    <location>
        <begin position="535"/>
        <end position="601"/>
    </location>
</feature>
<dbReference type="InterPro" id="IPR050897">
    <property type="entry name" value="SMAUG/VTS1_RNA-bind"/>
</dbReference>
<evidence type="ECO:0000256" key="3">
    <source>
        <dbReference type="ARBA" id="ARBA00022884"/>
    </source>
</evidence>
<dbReference type="EMBL" id="JAPWDV010000003">
    <property type="protein sequence ID" value="KAJ6217513.1"/>
    <property type="molecule type" value="Genomic_DNA"/>
</dbReference>
<evidence type="ECO:0000256" key="2">
    <source>
        <dbReference type="ARBA" id="ARBA00022490"/>
    </source>
</evidence>
<dbReference type="AlphaFoldDB" id="A0A9Q0M2H8"/>
<dbReference type="PANTHER" id="PTHR12515">
    <property type="entry name" value="STERILE ALPHA MOTIF DOMAIN CONTAINING PROTEIN 4-RELATED"/>
    <property type="match status" value="1"/>
</dbReference>
<dbReference type="GO" id="GO:0003729">
    <property type="term" value="F:mRNA binding"/>
    <property type="evidence" value="ECO:0007669"/>
    <property type="project" value="TreeGrafter"/>
</dbReference>
<dbReference type="Pfam" id="PF00536">
    <property type="entry name" value="SAM_1"/>
    <property type="match status" value="1"/>
</dbReference>
<dbReference type="GO" id="GO:0000932">
    <property type="term" value="C:P-body"/>
    <property type="evidence" value="ECO:0007669"/>
    <property type="project" value="TreeGrafter"/>
</dbReference>
<feature type="compositionally biased region" description="Polar residues" evidence="4">
    <location>
        <begin position="117"/>
        <end position="127"/>
    </location>
</feature>
<evidence type="ECO:0000259" key="5">
    <source>
        <dbReference type="SMART" id="SM00454"/>
    </source>
</evidence>
<dbReference type="SUPFAM" id="SSF47769">
    <property type="entry name" value="SAM/Pointed domain"/>
    <property type="match status" value="1"/>
</dbReference>
<feature type="domain" description="SAM" evidence="5">
    <location>
        <begin position="252"/>
        <end position="315"/>
    </location>
</feature>
<keyword evidence="3" id="KW-0694">RNA-binding</keyword>
<feature type="compositionally biased region" description="Low complexity" evidence="4">
    <location>
        <begin position="551"/>
        <end position="575"/>
    </location>
</feature>